<feature type="transmembrane region" description="Helical" evidence="1">
    <location>
        <begin position="199"/>
        <end position="216"/>
    </location>
</feature>
<feature type="transmembrane region" description="Helical" evidence="1">
    <location>
        <begin position="158"/>
        <end position="187"/>
    </location>
</feature>
<dbReference type="GeneID" id="94368297"/>
<dbReference type="Proteomes" id="UP000615593">
    <property type="component" value="Unassembled WGS sequence"/>
</dbReference>
<keyword evidence="3" id="KW-1185">Reference proteome</keyword>
<proteinExistence type="predicted"/>
<name>A0ABQ3BJ15_9FLAO</name>
<dbReference type="RefSeq" id="WP_051191367.1">
    <property type="nucleotide sequence ID" value="NZ_BMWY01000001.1"/>
</dbReference>
<sequence length="440" mass="51399">MQSIHKKHISYILGIGLLVRLITFFVFYTQATIYPDSRGYLELAERLISLDLSGYSGKRSPGYPLLIAIAQAEVYVVVFMQFALGLLSAVFWYKTLPQLKVNKKLSFYTTLFLSTLLNVIFFETAILVETFTVFLFSWAIFRIVSSQNQSENSIKTELFTGLLLGLLTLVKPFYAFVPFLFYGFYILQHFKLKSFLNKKLLLLVFPLMAYFGWSYVNQLNTGYFVSTTFLGLNTAQNCVRFAEKSPEEYRWISDPYVEYREKSIEENRNLAMTIWYAYEDGAWDAYNLGFNDFSNELGKFARATIKENSIDYVKQVIFYSWLDFWKPVIYWHYDQFNFKHANQFYVLIWFAQKTILSLVRLSFLISIPLLLIKDIKNRKLSISSQLSLLVLAASVLQALVTYGTNSRFSFPFEFIMVFVVITFIQQKFIPQKTKTSTREI</sequence>
<feature type="transmembrane region" description="Helical" evidence="1">
    <location>
        <begin position="384"/>
        <end position="402"/>
    </location>
</feature>
<gene>
    <name evidence="2" type="ORF">GCM10008088_06420</name>
</gene>
<accession>A0ABQ3BJ15</accession>
<reference evidence="3" key="1">
    <citation type="journal article" date="2019" name="Int. J. Syst. Evol. Microbiol.">
        <title>The Global Catalogue of Microorganisms (GCM) 10K type strain sequencing project: providing services to taxonomists for standard genome sequencing and annotation.</title>
        <authorList>
            <consortium name="The Broad Institute Genomics Platform"/>
            <consortium name="The Broad Institute Genome Sequencing Center for Infectious Disease"/>
            <person name="Wu L."/>
            <person name="Ma J."/>
        </authorList>
    </citation>
    <scope>NUCLEOTIDE SEQUENCE [LARGE SCALE GENOMIC DNA]</scope>
    <source>
        <strain evidence="3">KCTC 12708</strain>
    </source>
</reference>
<keyword evidence="1" id="KW-0812">Transmembrane</keyword>
<feature type="transmembrane region" description="Helical" evidence="1">
    <location>
        <begin position="65"/>
        <end position="93"/>
    </location>
</feature>
<feature type="transmembrane region" description="Helical" evidence="1">
    <location>
        <begin position="344"/>
        <end position="372"/>
    </location>
</feature>
<keyword evidence="1" id="KW-1133">Transmembrane helix</keyword>
<dbReference type="EMBL" id="BMWY01000001">
    <property type="protein sequence ID" value="GGZ47533.1"/>
    <property type="molecule type" value="Genomic_DNA"/>
</dbReference>
<organism evidence="2 3">
    <name type="scientific">Mesonia mobilis</name>
    <dbReference type="NCBI Taxonomy" id="369791"/>
    <lineage>
        <taxon>Bacteria</taxon>
        <taxon>Pseudomonadati</taxon>
        <taxon>Bacteroidota</taxon>
        <taxon>Flavobacteriia</taxon>
        <taxon>Flavobacteriales</taxon>
        <taxon>Flavobacteriaceae</taxon>
        <taxon>Mesonia</taxon>
    </lineage>
</organism>
<evidence type="ECO:0000313" key="3">
    <source>
        <dbReference type="Proteomes" id="UP000615593"/>
    </source>
</evidence>
<comment type="caution">
    <text evidence="2">The sequence shown here is derived from an EMBL/GenBank/DDBJ whole genome shotgun (WGS) entry which is preliminary data.</text>
</comment>
<feature type="transmembrane region" description="Helical" evidence="1">
    <location>
        <begin position="408"/>
        <end position="424"/>
    </location>
</feature>
<evidence type="ECO:0000313" key="2">
    <source>
        <dbReference type="EMBL" id="GGZ47533.1"/>
    </source>
</evidence>
<evidence type="ECO:0000256" key="1">
    <source>
        <dbReference type="SAM" id="Phobius"/>
    </source>
</evidence>
<protein>
    <recommendedName>
        <fullName evidence="4">Dolichyl-phosphate-mannose-protein mannosyltransferase</fullName>
    </recommendedName>
</protein>
<keyword evidence="1" id="KW-0472">Membrane</keyword>
<feature type="transmembrane region" description="Helical" evidence="1">
    <location>
        <begin position="105"/>
        <end position="138"/>
    </location>
</feature>
<evidence type="ECO:0008006" key="4">
    <source>
        <dbReference type="Google" id="ProtNLM"/>
    </source>
</evidence>
<feature type="transmembrane region" description="Helical" evidence="1">
    <location>
        <begin position="12"/>
        <end position="31"/>
    </location>
</feature>